<gene>
    <name evidence="3" type="ORF">CC78DRAFT_593420</name>
</gene>
<keyword evidence="2" id="KW-0812">Transmembrane</keyword>
<name>A0A9P4N5Q0_9PLEO</name>
<keyword evidence="2" id="KW-0472">Membrane</keyword>
<accession>A0A9P4N5Q0</accession>
<reference evidence="4" key="1">
    <citation type="journal article" date="2020" name="Stud. Mycol.">
        <title>101 Dothideomycetes genomes: A test case for predicting lifestyles and emergence of pathogens.</title>
        <authorList>
            <person name="Haridas S."/>
            <person name="Albert R."/>
            <person name="Binder M."/>
            <person name="Bloem J."/>
            <person name="LaButti K."/>
            <person name="Salamov A."/>
            <person name="Andreopoulos B."/>
            <person name="Baker S."/>
            <person name="Barry K."/>
            <person name="Bills G."/>
            <person name="Bluhm B."/>
            <person name="Cannon C."/>
            <person name="Castanera R."/>
            <person name="Culley D."/>
            <person name="Daum C."/>
            <person name="Ezra D."/>
            <person name="Gonzalez J."/>
            <person name="Henrissat B."/>
            <person name="Kuo A."/>
            <person name="Liang C."/>
            <person name="Lipzen A."/>
            <person name="Lutzoni F."/>
            <person name="Magnuson J."/>
            <person name="Mondo S."/>
            <person name="Nolan M."/>
            <person name="Ohm R."/>
            <person name="Pangilinan J."/>
            <person name="Park H.-J."/>
            <person name="Ramirez L."/>
            <person name="Alfaro M."/>
            <person name="Sun H."/>
            <person name="Tritt A."/>
            <person name="Yoshinaga Y."/>
            <person name="Zwiers L.-H."/>
            <person name="Turgeon B."/>
            <person name="Goodwin S."/>
            <person name="Spatafora J."/>
            <person name="Crous P."/>
            <person name="Grigoriev I."/>
        </authorList>
    </citation>
    <scope>NUCLEOTIDE SEQUENCE [LARGE SCALE GENOMIC DNA]</scope>
    <source>
        <strain evidence="4">CBS 304.66</strain>
    </source>
</reference>
<protein>
    <submittedName>
        <fullName evidence="3">Uncharacterized protein</fullName>
    </submittedName>
</protein>
<organism evidence="3 4">
    <name type="scientific">Lojkania enalia</name>
    <dbReference type="NCBI Taxonomy" id="147567"/>
    <lineage>
        <taxon>Eukaryota</taxon>
        <taxon>Fungi</taxon>
        <taxon>Dikarya</taxon>
        <taxon>Ascomycota</taxon>
        <taxon>Pezizomycotina</taxon>
        <taxon>Dothideomycetes</taxon>
        <taxon>Pleosporomycetidae</taxon>
        <taxon>Pleosporales</taxon>
        <taxon>Pleosporales incertae sedis</taxon>
        <taxon>Lojkania</taxon>
    </lineage>
</organism>
<evidence type="ECO:0000313" key="3">
    <source>
        <dbReference type="EMBL" id="KAF2267357.1"/>
    </source>
</evidence>
<sequence>MPAIFINYTSPTHQDCFIDIREEDQLPNTILNIIAVFLAAATLVIACLHLRYKLRKFRFIRDEPRPELLGSIGLSAAERDITNARKELRHEKGACDRKTSHGDLTKNRERDGSLAREDTMQTLCEE</sequence>
<dbReference type="Proteomes" id="UP000800093">
    <property type="component" value="Unassembled WGS sequence"/>
</dbReference>
<evidence type="ECO:0000313" key="4">
    <source>
        <dbReference type="Proteomes" id="UP000800093"/>
    </source>
</evidence>
<keyword evidence="4" id="KW-1185">Reference proteome</keyword>
<evidence type="ECO:0000256" key="2">
    <source>
        <dbReference type="SAM" id="Phobius"/>
    </source>
</evidence>
<comment type="caution">
    <text evidence="3">The sequence shown here is derived from an EMBL/GenBank/DDBJ whole genome shotgun (WGS) entry which is preliminary data.</text>
</comment>
<feature type="region of interest" description="Disordered" evidence="1">
    <location>
        <begin position="88"/>
        <end position="126"/>
    </location>
</feature>
<feature type="compositionally biased region" description="Basic and acidic residues" evidence="1">
    <location>
        <begin position="88"/>
        <end position="119"/>
    </location>
</feature>
<proteinExistence type="predicted"/>
<evidence type="ECO:0000256" key="1">
    <source>
        <dbReference type="SAM" id="MobiDB-lite"/>
    </source>
</evidence>
<dbReference type="EMBL" id="ML986592">
    <property type="protein sequence ID" value="KAF2267357.1"/>
    <property type="molecule type" value="Genomic_DNA"/>
</dbReference>
<dbReference type="AlphaFoldDB" id="A0A9P4N5Q0"/>
<feature type="transmembrane region" description="Helical" evidence="2">
    <location>
        <begin position="30"/>
        <end position="52"/>
    </location>
</feature>
<keyword evidence="2" id="KW-1133">Transmembrane helix</keyword>